<sequence length="125" mass="13364">MPMGYTGTGQQVQTMRAAWAAPCRGGAAENGSAGPVVGFRHSRNRLSGLRTARGRSWNYKLPEARGKSCIAGRDDGAAAIAATGRSVRHRRRVPRGRRPLRWATAGSCAAPSSLARRTQCIGRPH</sequence>
<reference evidence="1" key="1">
    <citation type="submission" date="2017-07" db="EMBL/GenBank/DDBJ databases">
        <title>Taro Niue Genome Assembly and Annotation.</title>
        <authorList>
            <person name="Atibalentja N."/>
            <person name="Keating K."/>
            <person name="Fields C.J."/>
        </authorList>
    </citation>
    <scope>NUCLEOTIDE SEQUENCE</scope>
    <source>
        <strain evidence="1">Niue_2</strain>
        <tissue evidence="1">Leaf</tissue>
    </source>
</reference>
<evidence type="ECO:0000313" key="2">
    <source>
        <dbReference type="Proteomes" id="UP000652761"/>
    </source>
</evidence>
<name>A0A843VTX5_COLES</name>
<gene>
    <name evidence="1" type="ORF">Taro_032922</name>
</gene>
<protein>
    <submittedName>
        <fullName evidence="1">Uncharacterized protein</fullName>
    </submittedName>
</protein>
<dbReference type="AlphaFoldDB" id="A0A843VTX5"/>
<comment type="caution">
    <text evidence="1">The sequence shown here is derived from an EMBL/GenBank/DDBJ whole genome shotgun (WGS) entry which is preliminary data.</text>
</comment>
<dbReference type="Proteomes" id="UP000652761">
    <property type="component" value="Unassembled WGS sequence"/>
</dbReference>
<accession>A0A843VTX5</accession>
<evidence type="ECO:0000313" key="1">
    <source>
        <dbReference type="EMBL" id="MQM00189.1"/>
    </source>
</evidence>
<keyword evidence="2" id="KW-1185">Reference proteome</keyword>
<organism evidence="1 2">
    <name type="scientific">Colocasia esculenta</name>
    <name type="common">Wild taro</name>
    <name type="synonym">Arum esculentum</name>
    <dbReference type="NCBI Taxonomy" id="4460"/>
    <lineage>
        <taxon>Eukaryota</taxon>
        <taxon>Viridiplantae</taxon>
        <taxon>Streptophyta</taxon>
        <taxon>Embryophyta</taxon>
        <taxon>Tracheophyta</taxon>
        <taxon>Spermatophyta</taxon>
        <taxon>Magnoliopsida</taxon>
        <taxon>Liliopsida</taxon>
        <taxon>Araceae</taxon>
        <taxon>Aroideae</taxon>
        <taxon>Colocasieae</taxon>
        <taxon>Colocasia</taxon>
    </lineage>
</organism>
<proteinExistence type="predicted"/>
<dbReference type="EMBL" id="NMUH01002473">
    <property type="protein sequence ID" value="MQM00189.1"/>
    <property type="molecule type" value="Genomic_DNA"/>
</dbReference>